<feature type="domain" description="HTTM-like" evidence="6">
    <location>
        <begin position="7"/>
        <end position="282"/>
    </location>
</feature>
<evidence type="ECO:0000256" key="3">
    <source>
        <dbReference type="ARBA" id="ARBA00022989"/>
    </source>
</evidence>
<sequence>MNSLKHIMKLDLRSLALVRVTLGILTFFDLLRRIPEIGAFFSDGGILPRSVLIENLEYNYRMSLLNLNGSYSFALMLAIVGLIASVMFTIGWRTRIANFFVWIVIISFQARFPEAATTGGDMLIRIFLFWSFFLPMNAYYSVDRAVTETKHEGKEYFSIFTSAWIVQVTLLYIMTFFYKWAPVYHTEFNAVYFILNLDFMTTDFGKWLSHFPLTMKALSIASWGLEGLGPLLLFIPYKRDLFRGGAVFAFLSFHIGIGSTLHLGNFVPICLIIWLAIMPTAWWDYIEAKLKASSESIKILYLDSENTFARKLALVFKELFFLKRLTIVPATADRKAERLIKANEPFVVEAGGEYQTGFKALESALKASSLPFIRAIGKLPLAKLDETPVAPEESFGAQLVEAREKGELSLASAAKSPDEIPAPREKNRNLESFLRHIGIDKIRYKITYVEKVFGTFILALVTLWNVEGLVQPKSWYIGSPFDEIMFTFQLNQGWAMFAPHPQRSDGWFVMDGNLLSGKKWDALNNKEVTFETPENWHETYATDNWKKLLDNIQATRDEFHLQWLGKYLCRSWNNEHFDNEQLKTFDLYFMQQFTNGPDEPPAEINKIRLWRHECF</sequence>
<feature type="transmembrane region" description="Helical" evidence="5">
    <location>
        <begin position="213"/>
        <end position="234"/>
    </location>
</feature>
<dbReference type="InterPro" id="IPR052964">
    <property type="entry name" value="Sporulation_signal_mat"/>
</dbReference>
<dbReference type="Proteomes" id="UP001324634">
    <property type="component" value="Chromosome"/>
</dbReference>
<feature type="transmembrane region" description="Helical" evidence="5">
    <location>
        <begin position="122"/>
        <end position="140"/>
    </location>
</feature>
<feature type="transmembrane region" description="Helical" evidence="5">
    <location>
        <begin position="266"/>
        <end position="286"/>
    </location>
</feature>
<dbReference type="InterPro" id="IPR011020">
    <property type="entry name" value="HTTM-like"/>
</dbReference>
<dbReference type="SMART" id="SM00752">
    <property type="entry name" value="HTTM"/>
    <property type="match status" value="1"/>
</dbReference>
<evidence type="ECO:0000259" key="6">
    <source>
        <dbReference type="SMART" id="SM00752"/>
    </source>
</evidence>
<organism evidence="7 8">
    <name type="scientific">Peredibacter starrii</name>
    <dbReference type="NCBI Taxonomy" id="28202"/>
    <lineage>
        <taxon>Bacteria</taxon>
        <taxon>Pseudomonadati</taxon>
        <taxon>Bdellovibrionota</taxon>
        <taxon>Bacteriovoracia</taxon>
        <taxon>Bacteriovoracales</taxon>
        <taxon>Bacteriovoracaceae</taxon>
        <taxon>Peredibacter</taxon>
    </lineage>
</organism>
<evidence type="ECO:0000256" key="5">
    <source>
        <dbReference type="SAM" id="Phobius"/>
    </source>
</evidence>
<dbReference type="AlphaFoldDB" id="A0AAX4HN39"/>
<feature type="transmembrane region" description="Helical" evidence="5">
    <location>
        <begin position="99"/>
        <end position="116"/>
    </location>
</feature>
<feature type="transmembrane region" description="Helical" evidence="5">
    <location>
        <begin position="12"/>
        <end position="31"/>
    </location>
</feature>
<dbReference type="KEGG" id="psti:SOO65_17865"/>
<proteinExistence type="predicted"/>
<reference evidence="7 8" key="1">
    <citation type="submission" date="2023-11" db="EMBL/GenBank/DDBJ databases">
        <title>Peredibacter starrii A3.12.</title>
        <authorList>
            <person name="Mitchell R.J."/>
        </authorList>
    </citation>
    <scope>NUCLEOTIDE SEQUENCE [LARGE SCALE GENOMIC DNA]</scope>
    <source>
        <strain evidence="7 8">A3.12</strain>
    </source>
</reference>
<evidence type="ECO:0000256" key="2">
    <source>
        <dbReference type="ARBA" id="ARBA00022692"/>
    </source>
</evidence>
<feature type="transmembrane region" description="Helical" evidence="5">
    <location>
        <begin position="156"/>
        <end position="178"/>
    </location>
</feature>
<keyword evidence="8" id="KW-1185">Reference proteome</keyword>
<dbReference type="PANTHER" id="PTHR39535:SF2">
    <property type="entry name" value="HTTM DOMAIN-CONTAINING PROTEIN"/>
    <property type="match status" value="1"/>
</dbReference>
<evidence type="ECO:0000256" key="4">
    <source>
        <dbReference type="ARBA" id="ARBA00023136"/>
    </source>
</evidence>
<dbReference type="RefSeq" id="WP_321393582.1">
    <property type="nucleotide sequence ID" value="NZ_CP139487.1"/>
</dbReference>
<protein>
    <recommendedName>
        <fullName evidence="6">HTTM-like domain-containing protein</fullName>
    </recommendedName>
</protein>
<gene>
    <name evidence="7" type="ORF">SOO65_17865</name>
</gene>
<evidence type="ECO:0000313" key="8">
    <source>
        <dbReference type="Proteomes" id="UP001324634"/>
    </source>
</evidence>
<name>A0AAX4HN39_9BACT</name>
<comment type="subcellular location">
    <subcellularLocation>
        <location evidence="1">Endomembrane system</location>
        <topology evidence="1">Multi-pass membrane protein</topology>
    </subcellularLocation>
</comment>
<accession>A0AAX4HN39</accession>
<dbReference type="PANTHER" id="PTHR39535">
    <property type="entry name" value="SPORULATION-DELAYING PROTEIN SDPB"/>
    <property type="match status" value="1"/>
</dbReference>
<keyword evidence="2 5" id="KW-0812">Transmembrane</keyword>
<dbReference type="EMBL" id="CP139487">
    <property type="protein sequence ID" value="WPU64563.1"/>
    <property type="molecule type" value="Genomic_DNA"/>
</dbReference>
<dbReference type="GO" id="GO:0012505">
    <property type="term" value="C:endomembrane system"/>
    <property type="evidence" value="ECO:0007669"/>
    <property type="project" value="UniProtKB-SubCell"/>
</dbReference>
<keyword evidence="3 5" id="KW-1133">Transmembrane helix</keyword>
<keyword evidence="4 5" id="KW-0472">Membrane</keyword>
<evidence type="ECO:0000313" key="7">
    <source>
        <dbReference type="EMBL" id="WPU64563.1"/>
    </source>
</evidence>
<evidence type="ECO:0000256" key="1">
    <source>
        <dbReference type="ARBA" id="ARBA00004127"/>
    </source>
</evidence>
<feature type="transmembrane region" description="Helical" evidence="5">
    <location>
        <begin position="71"/>
        <end position="92"/>
    </location>
</feature>